<evidence type="ECO:0000256" key="5">
    <source>
        <dbReference type="ARBA" id="ARBA00022723"/>
    </source>
</evidence>
<dbReference type="InterPro" id="IPR014729">
    <property type="entry name" value="Rossmann-like_a/b/a_fold"/>
</dbReference>
<dbReference type="FunFam" id="3.40.50.620:FF:000174">
    <property type="entry name" value="ATPase, PP-loop superfamily"/>
    <property type="match status" value="1"/>
</dbReference>
<dbReference type="GO" id="GO:0002143">
    <property type="term" value="P:tRNA wobble position uridine thiolation"/>
    <property type="evidence" value="ECO:0007669"/>
    <property type="project" value="TreeGrafter"/>
</dbReference>
<keyword evidence="3" id="KW-0004">4Fe-4S</keyword>
<dbReference type="InterPro" id="IPR035107">
    <property type="entry name" value="tRNA_thiolation_TtcA_Ctu1"/>
</dbReference>
<keyword evidence="11" id="KW-0411">Iron-sulfur</keyword>
<evidence type="ECO:0000256" key="3">
    <source>
        <dbReference type="ARBA" id="ARBA00022485"/>
    </source>
</evidence>
<dbReference type="GO" id="GO:0005524">
    <property type="term" value="F:ATP binding"/>
    <property type="evidence" value="ECO:0007669"/>
    <property type="project" value="UniProtKB-KW"/>
</dbReference>
<dbReference type="Pfam" id="PF01171">
    <property type="entry name" value="ATP_bind_3"/>
    <property type="match status" value="1"/>
</dbReference>
<dbReference type="Pfam" id="PF22082">
    <property type="entry name" value="TtuA_LIM_N"/>
    <property type="match status" value="1"/>
</dbReference>
<keyword evidence="5" id="KW-0479">Metal-binding</keyword>
<name>A0A0F8YJY2_9ZZZZ</name>
<gene>
    <name evidence="14" type="ORF">LCGC14_3084540</name>
</gene>
<dbReference type="GO" id="GO:0002144">
    <property type="term" value="C:cytosolic tRNA wobble base thiouridylase complex"/>
    <property type="evidence" value="ECO:0007669"/>
    <property type="project" value="TreeGrafter"/>
</dbReference>
<dbReference type="GO" id="GO:0016740">
    <property type="term" value="F:transferase activity"/>
    <property type="evidence" value="ECO:0007669"/>
    <property type="project" value="UniProtKB-KW"/>
</dbReference>
<keyword evidence="6" id="KW-0547">Nucleotide-binding</keyword>
<evidence type="ECO:0000256" key="8">
    <source>
        <dbReference type="ARBA" id="ARBA00022840"/>
    </source>
</evidence>
<accession>A0A0F8YJY2</accession>
<sequence length="314" mass="35680">AYITEVKKPSMNCDKCQEKAVYSRKYSGENFCPTCFSNSIVRKTAKTISKYNMIKNNEQVCVAVSGGKDSLALLHILEKMSKTHNFQIKVITIDEGIPGYRNEALDIVTKFCTKLSVELKVYSFKDLFDLTLDEALHLRENEKTSSCSICGTLRRRAIDYAAEDIGSKVIATAHNLDDTLQSFFINMLSGDTNKIGWMDPDTSSNQIRRIKPFCEIYESEIVFYAFTNELPFQSEACPHMNEGIRTEIREFFNTLENHHSGIKNNLYKSTLRLSQIVKKSNYKKKRECPNCGHQCSGEICSVCSLVLSLKDCKT</sequence>
<dbReference type="PANTHER" id="PTHR11807:SF12">
    <property type="entry name" value="CYTOPLASMIC TRNA 2-THIOLATION PROTEIN 1"/>
    <property type="match status" value="1"/>
</dbReference>
<dbReference type="SUPFAM" id="SSF52402">
    <property type="entry name" value="Adenine nucleotide alpha hydrolases-like"/>
    <property type="match status" value="1"/>
</dbReference>
<dbReference type="GO" id="GO:0000049">
    <property type="term" value="F:tRNA binding"/>
    <property type="evidence" value="ECO:0007669"/>
    <property type="project" value="InterPro"/>
</dbReference>
<proteinExistence type="predicted"/>
<evidence type="ECO:0000256" key="11">
    <source>
        <dbReference type="ARBA" id="ARBA00023014"/>
    </source>
</evidence>
<dbReference type="GO" id="GO:0046872">
    <property type="term" value="F:metal ion binding"/>
    <property type="evidence" value="ECO:0007669"/>
    <property type="project" value="UniProtKB-KW"/>
</dbReference>
<dbReference type="InterPro" id="IPR011063">
    <property type="entry name" value="TilS/TtcA_N"/>
</dbReference>
<protein>
    <submittedName>
        <fullName evidence="14">Uncharacterized protein</fullName>
    </submittedName>
</protein>
<feature type="domain" description="tRNA(Ile)-lysidine/2-thiocytidine synthase N-terminal" evidence="12">
    <location>
        <begin position="59"/>
        <end position="249"/>
    </location>
</feature>
<evidence type="ECO:0000256" key="9">
    <source>
        <dbReference type="ARBA" id="ARBA00022842"/>
    </source>
</evidence>
<dbReference type="EMBL" id="LAZR01065982">
    <property type="protein sequence ID" value="KKK54459.1"/>
    <property type="molecule type" value="Genomic_DNA"/>
</dbReference>
<dbReference type="GO" id="GO:0051539">
    <property type="term" value="F:4 iron, 4 sulfur cluster binding"/>
    <property type="evidence" value="ECO:0007669"/>
    <property type="project" value="UniProtKB-KW"/>
</dbReference>
<keyword evidence="10" id="KW-0408">Iron</keyword>
<dbReference type="AlphaFoldDB" id="A0A0F8YJY2"/>
<evidence type="ECO:0000256" key="10">
    <source>
        <dbReference type="ARBA" id="ARBA00023004"/>
    </source>
</evidence>
<comment type="caution">
    <text evidence="14">The sequence shown here is derived from an EMBL/GenBank/DDBJ whole genome shotgun (WGS) entry which is preliminary data.</text>
</comment>
<dbReference type="InterPro" id="IPR054306">
    <property type="entry name" value="TtuA-like_LIM_N"/>
</dbReference>
<keyword evidence="8" id="KW-0067">ATP-binding</keyword>
<comment type="cofactor">
    <cofactor evidence="2">
        <name>[4Fe-4S] cluster</name>
        <dbReference type="ChEBI" id="CHEBI:49883"/>
    </cofactor>
</comment>
<dbReference type="PIRSF" id="PIRSF004976">
    <property type="entry name" value="ATPase_YdaO"/>
    <property type="match status" value="1"/>
</dbReference>
<dbReference type="InterPro" id="IPR000541">
    <property type="entry name" value="Ncs6/Tuc1/Ctu1"/>
</dbReference>
<keyword evidence="4" id="KW-0808">Transferase</keyword>
<evidence type="ECO:0000256" key="4">
    <source>
        <dbReference type="ARBA" id="ARBA00022679"/>
    </source>
</evidence>
<reference evidence="14" key="1">
    <citation type="journal article" date="2015" name="Nature">
        <title>Complex archaea that bridge the gap between prokaryotes and eukaryotes.</title>
        <authorList>
            <person name="Spang A."/>
            <person name="Saw J.H."/>
            <person name="Jorgensen S.L."/>
            <person name="Zaremba-Niedzwiedzka K."/>
            <person name="Martijn J."/>
            <person name="Lind A.E."/>
            <person name="van Eijk R."/>
            <person name="Schleper C."/>
            <person name="Guy L."/>
            <person name="Ettema T.J."/>
        </authorList>
    </citation>
    <scope>NUCLEOTIDE SEQUENCE</scope>
</reference>
<comment type="cofactor">
    <cofactor evidence="1">
        <name>Mg(2+)</name>
        <dbReference type="ChEBI" id="CHEBI:18420"/>
    </cofactor>
</comment>
<feature type="non-terminal residue" evidence="14">
    <location>
        <position position="1"/>
    </location>
</feature>
<evidence type="ECO:0000256" key="2">
    <source>
        <dbReference type="ARBA" id="ARBA00001966"/>
    </source>
</evidence>
<dbReference type="PANTHER" id="PTHR11807">
    <property type="entry name" value="ATPASES OF THE PP SUPERFAMILY-RELATED"/>
    <property type="match status" value="1"/>
</dbReference>
<keyword evidence="7" id="KW-0862">Zinc</keyword>
<dbReference type="Gene3D" id="3.40.50.620">
    <property type="entry name" value="HUPs"/>
    <property type="match status" value="1"/>
</dbReference>
<evidence type="ECO:0000313" key="14">
    <source>
        <dbReference type="EMBL" id="KKK54459.1"/>
    </source>
</evidence>
<dbReference type="NCBIfam" id="TIGR00269">
    <property type="entry name" value="TIGR00269 family protein"/>
    <property type="match status" value="1"/>
</dbReference>
<evidence type="ECO:0000256" key="7">
    <source>
        <dbReference type="ARBA" id="ARBA00022833"/>
    </source>
</evidence>
<feature type="domain" description="2-thiouridine synthetase TtuA-like N-terminal LIM" evidence="13">
    <location>
        <begin position="12"/>
        <end position="36"/>
    </location>
</feature>
<evidence type="ECO:0000256" key="1">
    <source>
        <dbReference type="ARBA" id="ARBA00001946"/>
    </source>
</evidence>
<evidence type="ECO:0000259" key="12">
    <source>
        <dbReference type="Pfam" id="PF01171"/>
    </source>
</evidence>
<organism evidence="14">
    <name type="scientific">marine sediment metagenome</name>
    <dbReference type="NCBI Taxonomy" id="412755"/>
    <lineage>
        <taxon>unclassified sequences</taxon>
        <taxon>metagenomes</taxon>
        <taxon>ecological metagenomes</taxon>
    </lineage>
</organism>
<evidence type="ECO:0000259" key="13">
    <source>
        <dbReference type="Pfam" id="PF22082"/>
    </source>
</evidence>
<keyword evidence="9" id="KW-0460">Magnesium</keyword>
<evidence type="ECO:0000256" key="6">
    <source>
        <dbReference type="ARBA" id="ARBA00022741"/>
    </source>
</evidence>